<gene>
    <name evidence="1" type="ORF">BN4615_P9545</name>
</gene>
<sequence length="80" mass="8738">MLLNGMDVFSVPADQMIAELRARYDVEVDDGDYGLVVPELSVGMSRSTVPFRGADQETIDRFTCFESVLIAGPGYYDGPA</sequence>
<dbReference type="AlphaFoldDB" id="A0A1M4EMF8"/>
<reference evidence="1" key="1">
    <citation type="submission" date="2016-04" db="EMBL/GenBank/DDBJ databases">
        <authorList>
            <person name="Evans L.H."/>
            <person name="Alamgir A."/>
            <person name="Owens N."/>
            <person name="Weber N.D."/>
            <person name="Virtaneva K."/>
            <person name="Barbian K."/>
            <person name="Babar A."/>
            <person name="Rosenke K."/>
        </authorList>
    </citation>
    <scope>NUCLEOTIDE SEQUENCE</scope>
    <source>
        <strain evidence="1">Nono1</strain>
    </source>
</reference>
<organism evidence="1">
    <name type="scientific">Nonomuraea gerenzanensis</name>
    <dbReference type="NCBI Taxonomy" id="93944"/>
    <lineage>
        <taxon>Bacteria</taxon>
        <taxon>Bacillati</taxon>
        <taxon>Actinomycetota</taxon>
        <taxon>Actinomycetes</taxon>
        <taxon>Streptosporangiales</taxon>
        <taxon>Streptosporangiaceae</taxon>
        <taxon>Nonomuraea</taxon>
    </lineage>
</organism>
<accession>A0A1M4EMF8</accession>
<proteinExistence type="predicted"/>
<evidence type="ECO:0000313" key="1">
    <source>
        <dbReference type="EMBL" id="SBP00029.1"/>
    </source>
</evidence>
<dbReference type="RefSeq" id="WP_225268654.1">
    <property type="nucleotide sequence ID" value="NZ_CP084058.1"/>
</dbReference>
<name>A0A1M4EMF8_9ACTN</name>
<dbReference type="EMBL" id="LT559118">
    <property type="protein sequence ID" value="SBP00029.1"/>
    <property type="molecule type" value="Genomic_DNA"/>
</dbReference>
<protein>
    <submittedName>
        <fullName evidence="1">Uncharacterized protein</fullName>
    </submittedName>
</protein>